<dbReference type="Pfam" id="PF12078">
    <property type="entry name" value="DUF3557"/>
    <property type="match status" value="1"/>
</dbReference>
<dbReference type="EMBL" id="DS268469">
    <property type="protein sequence ID" value="EFP07895.1"/>
    <property type="molecule type" value="Genomic_DNA"/>
</dbReference>
<dbReference type="CTD" id="9799400"/>
<dbReference type="HOGENOM" id="CLU_664384_0_0_1"/>
<proteinExistence type="predicted"/>
<name>E3MRL2_CAERE</name>
<sequence>MEVMEGSSDQFDDKNPETKFITCILRSMEANKRFALVSRVKSLRILHQRIPLHIETLKFFRNGFQLNNIEHSFVVKVRASKNKELTPFQKSINDRHGVPFDLDRYGNEEPRTHQFPGDIKFGEKTTFEPQVPPQEAKKCYPYTCIVFKVNEKKWIKPMTRKIPLRQALRERLHCVLNKGTVYVKDLWFDMGQEMLRIPERLKFKTKRLHVKELSQEVCNAFSMVLRPSSFPLKEFEFQTTFSEDEVFANNDIVHVTKSLTIKLPSGYEAVSVVRLVKSLEIKRLHLASVMVLEDVLLPLIRDWIETPRNIGCTITMVSIIRTCYRVVSLANKELKEKQITTREWNNNHHNCLSIKMNNFEFNIFRVPISNDMKELPYDDESINGSSLCLVKMVMEAEGTAEKTISAITDGTSSV</sequence>
<evidence type="ECO:0000313" key="1">
    <source>
        <dbReference type="EMBL" id="EFP07895.1"/>
    </source>
</evidence>
<dbReference type="KEGG" id="crq:GCK72_013267"/>
<dbReference type="PANTHER" id="PTHR31379">
    <property type="entry name" value="F-BOX C PROTEIN-RELATED-RELATED"/>
    <property type="match status" value="1"/>
</dbReference>
<dbReference type="InterPro" id="IPR021942">
    <property type="entry name" value="DUF3557"/>
</dbReference>
<gene>
    <name evidence="1" type="ORF">CRE_14162</name>
</gene>
<organism evidence="2">
    <name type="scientific">Caenorhabditis remanei</name>
    <name type="common">Caenorhabditis vulgaris</name>
    <dbReference type="NCBI Taxonomy" id="31234"/>
    <lineage>
        <taxon>Eukaryota</taxon>
        <taxon>Metazoa</taxon>
        <taxon>Ecdysozoa</taxon>
        <taxon>Nematoda</taxon>
        <taxon>Chromadorea</taxon>
        <taxon>Rhabditida</taxon>
        <taxon>Rhabditina</taxon>
        <taxon>Rhabditomorpha</taxon>
        <taxon>Rhabditoidea</taxon>
        <taxon>Rhabditidae</taxon>
        <taxon>Peloderinae</taxon>
        <taxon>Caenorhabditis</taxon>
    </lineage>
</organism>
<evidence type="ECO:0000313" key="2">
    <source>
        <dbReference type="Proteomes" id="UP000008281"/>
    </source>
</evidence>
<dbReference type="PANTHER" id="PTHR31379:SF1">
    <property type="entry name" value="F-BOX C PROTEIN-RELATED"/>
    <property type="match status" value="1"/>
</dbReference>
<dbReference type="AlphaFoldDB" id="E3MRL2"/>
<protein>
    <recommendedName>
        <fullName evidence="3">DUF38 domain-containing protein</fullName>
    </recommendedName>
</protein>
<evidence type="ECO:0008006" key="3">
    <source>
        <dbReference type="Google" id="ProtNLM"/>
    </source>
</evidence>
<dbReference type="RefSeq" id="XP_003101237.2">
    <property type="nucleotide sequence ID" value="XM_003101189.2"/>
</dbReference>
<dbReference type="InParanoid" id="E3MRL2"/>
<dbReference type="Proteomes" id="UP000008281">
    <property type="component" value="Unassembled WGS sequence"/>
</dbReference>
<accession>E3MRL2</accession>
<reference evidence="1" key="1">
    <citation type="submission" date="2007-07" db="EMBL/GenBank/DDBJ databases">
        <title>PCAP assembly of the Caenorhabditis remanei genome.</title>
        <authorList>
            <consortium name="The Caenorhabditis remanei Sequencing Consortium"/>
            <person name="Wilson R.K."/>
        </authorList>
    </citation>
    <scope>NUCLEOTIDE SEQUENCE [LARGE SCALE GENOMIC DNA]</scope>
    <source>
        <strain evidence="1">PB4641</strain>
    </source>
</reference>
<dbReference type="GeneID" id="9799400"/>
<keyword evidence="2" id="KW-1185">Reference proteome</keyword>